<feature type="region of interest" description="Disordered" evidence="1">
    <location>
        <begin position="23"/>
        <end position="43"/>
    </location>
</feature>
<feature type="transmembrane region" description="Helical" evidence="2">
    <location>
        <begin position="841"/>
        <end position="870"/>
    </location>
</feature>
<feature type="transmembrane region" description="Helical" evidence="2">
    <location>
        <begin position="803"/>
        <end position="821"/>
    </location>
</feature>
<keyword evidence="2" id="KW-1133">Transmembrane helix</keyword>
<evidence type="ECO:0000313" key="3">
    <source>
        <dbReference type="EMBL" id="KAF9668792.1"/>
    </source>
</evidence>
<proteinExistence type="predicted"/>
<dbReference type="InterPro" id="IPR053258">
    <property type="entry name" value="Ca-permeable_cation_channel"/>
</dbReference>
<feature type="transmembrane region" description="Helical" evidence="2">
    <location>
        <begin position="605"/>
        <end position="631"/>
    </location>
</feature>
<feature type="transmembrane region" description="Helical" evidence="2">
    <location>
        <begin position="1219"/>
        <end position="1238"/>
    </location>
</feature>
<feature type="transmembrane region" description="Helical" evidence="2">
    <location>
        <begin position="1250"/>
        <end position="1267"/>
    </location>
</feature>
<feature type="transmembrane region" description="Helical" evidence="2">
    <location>
        <begin position="578"/>
        <end position="599"/>
    </location>
</feature>
<feature type="transmembrane region" description="Helical" evidence="2">
    <location>
        <begin position="278"/>
        <end position="296"/>
    </location>
</feature>
<gene>
    <name evidence="3" type="ORF">SADUNF_Sadunf14G0040200</name>
</gene>
<feature type="transmembrane region" description="Helical" evidence="2">
    <location>
        <begin position="1570"/>
        <end position="1599"/>
    </location>
</feature>
<feature type="transmembrane region" description="Helical" evidence="2">
    <location>
        <begin position="1711"/>
        <end position="1728"/>
    </location>
</feature>
<feature type="transmembrane region" description="Helical" evidence="2">
    <location>
        <begin position="174"/>
        <end position="201"/>
    </location>
</feature>
<accession>A0A835JCR6</accession>
<feature type="transmembrane region" description="Helical" evidence="2">
    <location>
        <begin position="983"/>
        <end position="1000"/>
    </location>
</feature>
<protein>
    <submittedName>
        <fullName evidence="3">Uncharacterized protein</fullName>
    </submittedName>
</protein>
<feature type="transmembrane region" description="Helical" evidence="2">
    <location>
        <begin position="418"/>
        <end position="438"/>
    </location>
</feature>
<comment type="caution">
    <text evidence="3">The sequence shown here is derived from an EMBL/GenBank/DDBJ whole genome shotgun (WGS) entry which is preliminary data.</text>
</comment>
<feature type="transmembrane region" description="Helical" evidence="2">
    <location>
        <begin position="1178"/>
        <end position="1199"/>
    </location>
</feature>
<feature type="transmembrane region" description="Helical" evidence="2">
    <location>
        <begin position="547"/>
        <end position="566"/>
    </location>
</feature>
<keyword evidence="4" id="KW-1185">Reference proteome</keyword>
<dbReference type="EMBL" id="JADGMS010000014">
    <property type="protein sequence ID" value="KAF9668792.1"/>
    <property type="molecule type" value="Genomic_DNA"/>
</dbReference>
<evidence type="ECO:0000256" key="2">
    <source>
        <dbReference type="SAM" id="Phobius"/>
    </source>
</evidence>
<feature type="transmembrane region" description="Helical" evidence="2">
    <location>
        <begin position="380"/>
        <end position="398"/>
    </location>
</feature>
<dbReference type="OrthoDB" id="842247at2759"/>
<dbReference type="PANTHER" id="PTHR34115:SF7">
    <property type="entry name" value="PGG DOMAIN-CONTAINING PROTEIN"/>
    <property type="match status" value="1"/>
</dbReference>
<evidence type="ECO:0000256" key="1">
    <source>
        <dbReference type="SAM" id="MobiDB-lite"/>
    </source>
</evidence>
<feature type="transmembrane region" description="Helical" evidence="2">
    <location>
        <begin position="1532"/>
        <end position="1550"/>
    </location>
</feature>
<keyword evidence="2" id="KW-0472">Membrane</keyword>
<feature type="transmembrane region" description="Helical" evidence="2">
    <location>
        <begin position="221"/>
        <end position="239"/>
    </location>
</feature>
<feature type="transmembrane region" description="Helical" evidence="2">
    <location>
        <begin position="251"/>
        <end position="272"/>
    </location>
</feature>
<name>A0A835JCR6_9ROSI</name>
<feature type="transmembrane region" description="Helical" evidence="2">
    <location>
        <begin position="1273"/>
        <end position="1291"/>
    </location>
</feature>
<organism evidence="3 4">
    <name type="scientific">Salix dunnii</name>
    <dbReference type="NCBI Taxonomy" id="1413687"/>
    <lineage>
        <taxon>Eukaryota</taxon>
        <taxon>Viridiplantae</taxon>
        <taxon>Streptophyta</taxon>
        <taxon>Embryophyta</taxon>
        <taxon>Tracheophyta</taxon>
        <taxon>Spermatophyta</taxon>
        <taxon>Magnoliopsida</taxon>
        <taxon>eudicotyledons</taxon>
        <taxon>Gunneridae</taxon>
        <taxon>Pentapetalae</taxon>
        <taxon>rosids</taxon>
        <taxon>fabids</taxon>
        <taxon>Malpighiales</taxon>
        <taxon>Salicaceae</taxon>
        <taxon>Saliceae</taxon>
        <taxon>Salix</taxon>
    </lineage>
</organism>
<feature type="transmembrane region" description="Helical" evidence="2">
    <location>
        <begin position="512"/>
        <end position="535"/>
    </location>
</feature>
<evidence type="ECO:0000313" key="4">
    <source>
        <dbReference type="Proteomes" id="UP000657918"/>
    </source>
</evidence>
<feature type="transmembrane region" description="Helical" evidence="2">
    <location>
        <begin position="1748"/>
        <end position="1779"/>
    </location>
</feature>
<sequence length="1823" mass="206419">MIYNGGEEAQYFEMRKQRYSGYPVGRIGNSSRRTHKSRGQGKQQNLGCHCDANLCRCEERMAENHRPNPAFEKQSVEASLKKNTSRSQDALFTQVMHRHNPQFEMSKQRNSGYPVGRLGKSFRRTRKSKGQGKQNFRCHCEERLYTPLLIFHPLLWLHKAIWRLKIVKHFDDEVTLFCSLQGFVFSTSCHAVFAFLNPFLIGVIQVKFQGTRQSPFQTRLPSMWAFLLATFLYCFAFAANMKFKYTMYFRFSGHVALLAGSFSSISLVSFLLPARLGPLVFVAWAILPIMVARSAFQFICLWIYQRIMTLIFKILGFWYWILDDMSIQEQPEDHRKKMDNQSLVIVARHGVFFLLVDTMNKQIQVKYQSTPSSPYDTHRMVTSAFLVALFLYATASLAEVTPRIQESVYLRLVGNTRLFAGAFATVFLLVLLVPAWGVEASLKKNTSRSQEILFTQVMDQHSPRFEMRKQRYSGYPVGRTGKSSRRTHKSIGQGKQNFDANLSRCDESLQGFIFSCHAVFAVLVPFLIGVIQINFQGTNLSPFQTRLPIMWASVLATFVYCFALAATKKFKCTKYVRFSGHVAFLAGSFSSISLVSFLLPARLGPLVFIVWAILPIMVARGAVQFICLWIYQRITTSIYKILGFWYWILDDMSIEEHPEDPVEILHRCASWGFLSARGYNEQANPSEIPINAFFSIRYSQDGHVSTLGRSVYATASLAKVTPRIQESVYLSLVGKTRLFAASLNQLASKIAFSFCLLSDFNLYCDDSIIMQHGIFALLVGTLNNQIQVKYQSIKASPFDSHDVTMSTFLLALFIYATASVAEVMLRARESLYSTLVGNLRLFASALAAILLLSILAPILGCVISAIWACLFMRIAYESSLELYTILSQSTSKLFDMLKSVRGRNAEPGQSNSYLDPNSKDSISLAKQKLQKMAGNHPHNPGFKGESILVQHVVFALLVETLNNQIQVKYQSMPVSPFETHKRVMSAFFAALFIYATASVAEVTLRTKKSVHQRLVGNIRLFASALATILLLMTLALILACIISILWSCLFVKLAYESWQDLCHLLRQTTDGALDMLGKLIAIARSPREKPSQPSTRLANVEASLKKNTSRSQDALFTRVMHRHSSRFEMRKQRYSGYPVGRIGKSSRRTHISRGQGKQNFCCHCDANLSRCEESLQGFIFSTSCHTVFAFLNPFLFGVIQVKFQGTKQSPFQTRLPSMWASVLATVVYCFAFAASVKFKCTKYLRFSGHVAFLAGLFSSISLVSFLLPARRGPLVFVVWAILPIMVARSTVQFICLWIYKRIMTLIFKILGFWYWIRDDMSIEEQPEDPITDSKHSLPDVLLPIQQMDSCPLGFSLLSLFSHPQRPVFIYFIFTFRVYNKRKRQTSKTKGKTSLDRTTHLWGQLWPFPSSINKKPYLGFKLQRQHLSSKQKLQKMAENHPHNPGFKEESIVAQHAIFALLVNTLNNQIKVKYQTMQVSPFETHRRVIDFKFYCDDSIIMQHGIFALLVGTLNNQIQVKYQSIKASPFDSHDVTMSTFLLALFIYATASVAEVMLRARESLYSTLVGNLRLFASALAAILLLSILAPILGCVISAIWACLFMRIAYESSLELYTILSQSTSKLFDMLKSVRGRNAALELPRSKVPNSKDSISLAKQKLQKMAGNHPHNLGFKGESILVQHVVFALLVDTLNNQIQVKYQSMPVSPFETHKRVMSAFFAALFIYATASVAEVTLRTKKSVHQRLVGNIRLFASALATILLLMTLALILACIISILWSCLFVKLAYESWQDLCQLLRQTTDGALDMLGKLIAIARSPREKPSQPSA</sequence>
<feature type="transmembrane region" description="Helical" evidence="2">
    <location>
        <begin position="1020"/>
        <end position="1051"/>
    </location>
</feature>
<keyword evidence="2" id="KW-0812">Transmembrane</keyword>
<dbReference type="Proteomes" id="UP000657918">
    <property type="component" value="Unassembled WGS sequence"/>
</dbReference>
<reference evidence="3 4" key="1">
    <citation type="submission" date="2020-10" db="EMBL/GenBank/DDBJ databases">
        <title>Plant Genome Project.</title>
        <authorList>
            <person name="Zhang R.-G."/>
        </authorList>
    </citation>
    <scope>NUCLEOTIDE SEQUENCE [LARGE SCALE GENOMIC DNA]</scope>
    <source>
        <strain evidence="3">FAFU-HL-1</strain>
        <tissue evidence="3">Leaf</tissue>
    </source>
</reference>
<dbReference type="PANTHER" id="PTHR34115">
    <property type="entry name" value="PROTEIN, PUTATIVE-RELATED"/>
    <property type="match status" value="1"/>
</dbReference>